<gene>
    <name evidence="2" type="ORF">PENTCL1PPCAC_24850</name>
</gene>
<proteinExistence type="predicted"/>
<reference evidence="2" key="1">
    <citation type="submission" date="2023-10" db="EMBL/GenBank/DDBJ databases">
        <title>Genome assembly of Pristionchus species.</title>
        <authorList>
            <person name="Yoshida K."/>
            <person name="Sommer R.J."/>
        </authorList>
    </citation>
    <scope>NUCLEOTIDE SEQUENCE</scope>
    <source>
        <strain evidence="2">RS0144</strain>
    </source>
</reference>
<keyword evidence="3" id="KW-1185">Reference proteome</keyword>
<accession>A0AAV5U889</accession>
<dbReference type="AlphaFoldDB" id="A0AAV5U889"/>
<feature type="signal peptide" evidence="1">
    <location>
        <begin position="1"/>
        <end position="24"/>
    </location>
</feature>
<feature type="chain" id="PRO_5043383363" description="RING-CH-type domain-containing protein" evidence="1">
    <location>
        <begin position="25"/>
        <end position="67"/>
    </location>
</feature>
<comment type="caution">
    <text evidence="2">The sequence shown here is derived from an EMBL/GenBank/DDBJ whole genome shotgun (WGS) entry which is preliminary data.</text>
</comment>
<organism evidence="2 3">
    <name type="scientific">Pristionchus entomophagus</name>
    <dbReference type="NCBI Taxonomy" id="358040"/>
    <lineage>
        <taxon>Eukaryota</taxon>
        <taxon>Metazoa</taxon>
        <taxon>Ecdysozoa</taxon>
        <taxon>Nematoda</taxon>
        <taxon>Chromadorea</taxon>
        <taxon>Rhabditida</taxon>
        <taxon>Rhabditina</taxon>
        <taxon>Diplogasteromorpha</taxon>
        <taxon>Diplogasteroidea</taxon>
        <taxon>Neodiplogasteridae</taxon>
        <taxon>Pristionchus</taxon>
    </lineage>
</organism>
<sequence length="67" mass="7717">CAVARHPIKMILRSLFLLLHAVMTLQLEFESCEGNSVCIVHTECIHEYLAKQEGIRSQKYSLDLLSW</sequence>
<feature type="non-terminal residue" evidence="2">
    <location>
        <position position="67"/>
    </location>
</feature>
<evidence type="ECO:0000313" key="2">
    <source>
        <dbReference type="EMBL" id="GMT02676.1"/>
    </source>
</evidence>
<evidence type="ECO:0000256" key="1">
    <source>
        <dbReference type="SAM" id="SignalP"/>
    </source>
</evidence>
<protein>
    <recommendedName>
        <fullName evidence="4">RING-CH-type domain-containing protein</fullName>
    </recommendedName>
</protein>
<dbReference type="EMBL" id="BTSX01000005">
    <property type="protein sequence ID" value="GMT02676.1"/>
    <property type="molecule type" value="Genomic_DNA"/>
</dbReference>
<evidence type="ECO:0000313" key="3">
    <source>
        <dbReference type="Proteomes" id="UP001432027"/>
    </source>
</evidence>
<dbReference type="Proteomes" id="UP001432027">
    <property type="component" value="Unassembled WGS sequence"/>
</dbReference>
<feature type="non-terminal residue" evidence="2">
    <location>
        <position position="1"/>
    </location>
</feature>
<name>A0AAV5U889_9BILA</name>
<keyword evidence="1" id="KW-0732">Signal</keyword>
<evidence type="ECO:0008006" key="4">
    <source>
        <dbReference type="Google" id="ProtNLM"/>
    </source>
</evidence>